<evidence type="ECO:0000256" key="1">
    <source>
        <dbReference type="SAM" id="MobiDB-lite"/>
    </source>
</evidence>
<organism evidence="2 3">
    <name type="scientific">Shewanella litorisediminis</name>
    <dbReference type="NCBI Taxonomy" id="1173586"/>
    <lineage>
        <taxon>Bacteria</taxon>
        <taxon>Pseudomonadati</taxon>
        <taxon>Pseudomonadota</taxon>
        <taxon>Gammaproteobacteria</taxon>
        <taxon>Alteromonadales</taxon>
        <taxon>Shewanellaceae</taxon>
        <taxon>Shewanella</taxon>
    </lineage>
</organism>
<gene>
    <name evidence="2" type="ORF">JQC75_06725</name>
</gene>
<dbReference type="InterPro" id="IPR009267">
    <property type="entry name" value="NTP_transf_6"/>
</dbReference>
<dbReference type="EMBL" id="CP069213">
    <property type="protein sequence ID" value="QRH03094.1"/>
    <property type="molecule type" value="Genomic_DNA"/>
</dbReference>
<dbReference type="RefSeq" id="WP_203326659.1">
    <property type="nucleotide sequence ID" value="NZ_CP069213.1"/>
</dbReference>
<dbReference type="PANTHER" id="PTHR39166:SF1">
    <property type="entry name" value="BLL1166 PROTEIN"/>
    <property type="match status" value="1"/>
</dbReference>
<dbReference type="Pfam" id="PF06042">
    <property type="entry name" value="NTP_transf_6"/>
    <property type="match status" value="1"/>
</dbReference>
<dbReference type="Proteomes" id="UP000596252">
    <property type="component" value="Chromosome"/>
</dbReference>
<protein>
    <submittedName>
        <fullName evidence="2">Nucleotidyltransferase family protein</fullName>
    </submittedName>
</protein>
<accession>A0ABX7G6X1</accession>
<proteinExistence type="predicted"/>
<evidence type="ECO:0000313" key="2">
    <source>
        <dbReference type="EMBL" id="QRH03094.1"/>
    </source>
</evidence>
<keyword evidence="3" id="KW-1185">Reference proteome</keyword>
<reference evidence="2 3" key="1">
    <citation type="journal article" date="2012" name="Antonie Van Leeuwenhoek">
        <title>Shewanella litorisediminis sp. nov., a gammaproteobacterium isolated from a tidal flat sediment.</title>
        <authorList>
            <person name="Lee M.H."/>
            <person name="Yoon J.H."/>
        </authorList>
    </citation>
    <scope>NUCLEOTIDE SEQUENCE [LARGE SCALE GENOMIC DNA]</scope>
    <source>
        <strain evidence="2 3">SMK1-12</strain>
    </source>
</reference>
<evidence type="ECO:0000313" key="3">
    <source>
        <dbReference type="Proteomes" id="UP000596252"/>
    </source>
</evidence>
<sequence>MSLSTPSADLSARLAALLRDDAAAMACMEAAREVMTRAGIDQYLLAAGFVRQRVWDCLHGIETSQLADVDLIYWGTGERALEALLTEALGKRLTGIPWEVKDQRRMHLRHGDAPYQGLVDAMAAWPEQETAVGVRLTHNDELHIESAWGLDSLFALKLTPSPRRPLDVFLQRIGSKGWLERYPKLQLAKEGANKSSHSSGFDSSDSSRHSTEGMAGRPRRSAEVE</sequence>
<feature type="compositionally biased region" description="Low complexity" evidence="1">
    <location>
        <begin position="195"/>
        <end position="204"/>
    </location>
</feature>
<name>A0ABX7G6X1_9GAMM</name>
<feature type="region of interest" description="Disordered" evidence="1">
    <location>
        <begin position="188"/>
        <end position="225"/>
    </location>
</feature>
<dbReference type="PANTHER" id="PTHR39166">
    <property type="entry name" value="BLL1166 PROTEIN"/>
    <property type="match status" value="1"/>
</dbReference>